<reference evidence="2 3" key="1">
    <citation type="submission" date="2017-02" db="EMBL/GenBank/DDBJ databases">
        <title>Ketogulonicigenium robustum SPU B003 Genome sequencing and assembly.</title>
        <authorList>
            <person name="Li Y."/>
            <person name="Liu L."/>
            <person name="Wang C."/>
            <person name="Zhang M."/>
            <person name="Zhang T."/>
            <person name="Zhang Y."/>
        </authorList>
    </citation>
    <scope>NUCLEOTIDE SEQUENCE [LARGE SCALE GENOMIC DNA]</scope>
    <source>
        <strain evidence="2 3">SPU_B003</strain>
    </source>
</reference>
<dbReference type="Gene3D" id="3.20.20.150">
    <property type="entry name" value="Divalent-metal-dependent TIM barrel enzymes"/>
    <property type="match status" value="1"/>
</dbReference>
<evidence type="ECO:0000259" key="1">
    <source>
        <dbReference type="Pfam" id="PF01261"/>
    </source>
</evidence>
<organism evidence="2 3">
    <name type="scientific">Ketogulonicigenium robustum</name>
    <dbReference type="NCBI Taxonomy" id="92947"/>
    <lineage>
        <taxon>Bacteria</taxon>
        <taxon>Pseudomonadati</taxon>
        <taxon>Pseudomonadota</taxon>
        <taxon>Alphaproteobacteria</taxon>
        <taxon>Rhodobacterales</taxon>
        <taxon>Roseobacteraceae</taxon>
        <taxon>Ketogulonicigenium</taxon>
    </lineage>
</organism>
<feature type="domain" description="Xylose isomerase-like TIM barrel" evidence="1">
    <location>
        <begin position="26"/>
        <end position="292"/>
    </location>
</feature>
<dbReference type="InterPro" id="IPR050312">
    <property type="entry name" value="IolE/XylAMocC-like"/>
</dbReference>
<sequence>MGHLIATGFNAESTDGEIDSLCAQLHALADIGVDTVELRISSVEFIAGGRFVPQRLDRLLAMLRGFAFRYTVHGLVSSNLMDPAHDMYQLEVAKRLAEFCNMIGARVLVQHSGYLAAHQVADRAGADGREAGNLFTLAEHAAPLGVHIALENIFTTAEGQYRKTPAEVARTVREIAHPHLCATIDFSHAYIESTYRGLDFYQQVAEMAPVAGHLHVHDSFGLHHRLYPEASGREAVALGIGDLHLPMGWGSIDWDRIFTTHRFLPETVLMMEISRRHSAERPQTLRDAQRLMALNASI</sequence>
<keyword evidence="2" id="KW-0413">Isomerase</keyword>
<dbReference type="STRING" id="92947.BVG79_00461"/>
<name>A0A1W6NX66_9RHOB</name>
<dbReference type="KEGG" id="kro:BVG79_00461"/>
<dbReference type="OrthoDB" id="127676at2"/>
<accession>A0A1W6NX66</accession>
<dbReference type="GO" id="GO:0016853">
    <property type="term" value="F:isomerase activity"/>
    <property type="evidence" value="ECO:0007669"/>
    <property type="project" value="UniProtKB-KW"/>
</dbReference>
<gene>
    <name evidence="2" type="ORF">BVG79_00461</name>
</gene>
<dbReference type="InterPro" id="IPR013022">
    <property type="entry name" value="Xyl_isomerase-like_TIM-brl"/>
</dbReference>
<keyword evidence="3" id="KW-1185">Reference proteome</keyword>
<dbReference type="AlphaFoldDB" id="A0A1W6NX66"/>
<dbReference type="EMBL" id="CP019937">
    <property type="protein sequence ID" value="ARO13815.1"/>
    <property type="molecule type" value="Genomic_DNA"/>
</dbReference>
<protein>
    <submittedName>
        <fullName evidence="2">Xylose isomerase-like TIM barrel</fullName>
    </submittedName>
</protein>
<dbReference type="PANTHER" id="PTHR12110:SF53">
    <property type="entry name" value="BLR5974 PROTEIN"/>
    <property type="match status" value="1"/>
</dbReference>
<dbReference type="SUPFAM" id="SSF51658">
    <property type="entry name" value="Xylose isomerase-like"/>
    <property type="match status" value="1"/>
</dbReference>
<dbReference type="RefSeq" id="WP_085787201.1">
    <property type="nucleotide sequence ID" value="NZ_CP019937.1"/>
</dbReference>
<evidence type="ECO:0000313" key="3">
    <source>
        <dbReference type="Proteomes" id="UP000242447"/>
    </source>
</evidence>
<dbReference type="InterPro" id="IPR036237">
    <property type="entry name" value="Xyl_isomerase-like_sf"/>
</dbReference>
<evidence type="ECO:0000313" key="2">
    <source>
        <dbReference type="EMBL" id="ARO13815.1"/>
    </source>
</evidence>
<dbReference type="Pfam" id="PF01261">
    <property type="entry name" value="AP_endonuc_2"/>
    <property type="match status" value="1"/>
</dbReference>
<dbReference type="PANTHER" id="PTHR12110">
    <property type="entry name" value="HYDROXYPYRUVATE ISOMERASE"/>
    <property type="match status" value="1"/>
</dbReference>
<dbReference type="Proteomes" id="UP000242447">
    <property type="component" value="Chromosome"/>
</dbReference>
<proteinExistence type="predicted"/>